<reference evidence="3 4" key="1">
    <citation type="submission" date="2020-09" db="EMBL/GenBank/DDBJ databases">
        <title>Isolation and identification of active actinomycetes.</title>
        <authorList>
            <person name="Li X."/>
        </authorList>
    </citation>
    <scope>NUCLEOTIDE SEQUENCE [LARGE SCALE GENOMIC DNA]</scope>
    <source>
        <strain evidence="3 4">NEAU-LLC</strain>
    </source>
</reference>
<evidence type="ECO:0000313" key="4">
    <source>
        <dbReference type="Proteomes" id="UP000598426"/>
    </source>
</evidence>
<evidence type="ECO:0000256" key="1">
    <source>
        <dbReference type="ARBA" id="ARBA00022729"/>
    </source>
</evidence>
<comment type="caution">
    <text evidence="3">The sequence shown here is derived from an EMBL/GenBank/DDBJ whole genome shotgun (WGS) entry which is preliminary data.</text>
</comment>
<dbReference type="EMBL" id="JACXZS010000004">
    <property type="protein sequence ID" value="MBD3941534.1"/>
    <property type="molecule type" value="Genomic_DNA"/>
</dbReference>
<dbReference type="InterPro" id="IPR011055">
    <property type="entry name" value="Dup_hybrid_motif"/>
</dbReference>
<evidence type="ECO:0000259" key="2">
    <source>
        <dbReference type="Pfam" id="PF01551"/>
    </source>
</evidence>
<dbReference type="Gene3D" id="2.70.70.10">
    <property type="entry name" value="Glucose Permease (Domain IIA)"/>
    <property type="match status" value="1"/>
</dbReference>
<feature type="domain" description="M23ase beta-sheet core" evidence="2">
    <location>
        <begin position="77"/>
        <end position="169"/>
    </location>
</feature>
<dbReference type="RefSeq" id="WP_191171159.1">
    <property type="nucleotide sequence ID" value="NZ_JACXZS010000004.1"/>
</dbReference>
<dbReference type="InterPro" id="IPR050570">
    <property type="entry name" value="Cell_wall_metabolism_enzyme"/>
</dbReference>
<evidence type="ECO:0000313" key="3">
    <source>
        <dbReference type="EMBL" id="MBD3941534.1"/>
    </source>
</evidence>
<sequence>MSSRTDAPLSRTRLRKIAVAGVLVACVSLGVDAARAAPATTAASAEVVPRGGDWVWPVHPFRLERPFVAPPHEYGPGHRGVDLRPLEGSIVVAPAAGVVAFSGQVAGRGILTIDHGNGLVTTLEPVESPLAAGAIVARGEAAGTVSTGGHSAPGTVHFGVRLDGEYINPMLLLGGVPRAILLPCC</sequence>
<proteinExistence type="predicted"/>
<accession>A0ABR8NMY0</accession>
<dbReference type="SUPFAM" id="SSF51261">
    <property type="entry name" value="Duplicated hybrid motif"/>
    <property type="match status" value="1"/>
</dbReference>
<name>A0ABR8NMY0_9MICO</name>
<keyword evidence="1" id="KW-0732">Signal</keyword>
<organism evidence="3 4">
    <name type="scientific">Microbacterium helvum</name>
    <dbReference type="NCBI Taxonomy" id="2773713"/>
    <lineage>
        <taxon>Bacteria</taxon>
        <taxon>Bacillati</taxon>
        <taxon>Actinomycetota</taxon>
        <taxon>Actinomycetes</taxon>
        <taxon>Micrococcales</taxon>
        <taxon>Microbacteriaceae</taxon>
        <taxon>Microbacterium</taxon>
    </lineage>
</organism>
<dbReference type="PANTHER" id="PTHR21666:SF289">
    <property type="entry name" value="L-ALA--D-GLU ENDOPEPTIDASE"/>
    <property type="match status" value="1"/>
</dbReference>
<dbReference type="PANTHER" id="PTHR21666">
    <property type="entry name" value="PEPTIDASE-RELATED"/>
    <property type="match status" value="1"/>
</dbReference>
<dbReference type="InterPro" id="IPR016047">
    <property type="entry name" value="M23ase_b-sheet_dom"/>
</dbReference>
<dbReference type="Proteomes" id="UP000598426">
    <property type="component" value="Unassembled WGS sequence"/>
</dbReference>
<dbReference type="Pfam" id="PF01551">
    <property type="entry name" value="Peptidase_M23"/>
    <property type="match status" value="1"/>
</dbReference>
<gene>
    <name evidence="3" type="ORF">IF188_07480</name>
</gene>
<protein>
    <submittedName>
        <fullName evidence="3">M23 family metallopeptidase</fullName>
    </submittedName>
</protein>
<keyword evidence="4" id="KW-1185">Reference proteome</keyword>